<organism evidence="1 2">
    <name type="scientific">Corynebacterium suranareeae</name>
    <dbReference type="NCBI Taxonomy" id="2506452"/>
    <lineage>
        <taxon>Bacteria</taxon>
        <taxon>Bacillati</taxon>
        <taxon>Actinomycetota</taxon>
        <taxon>Actinomycetes</taxon>
        <taxon>Mycobacteriales</taxon>
        <taxon>Corynebacteriaceae</taxon>
        <taxon>Corynebacterium</taxon>
    </lineage>
</organism>
<keyword evidence="2" id="KW-1185">Reference proteome</keyword>
<dbReference type="AlphaFoldDB" id="A0A160PW12"/>
<dbReference type="KEGG" id="csur:N24_2768"/>
<reference evidence="1 2" key="1">
    <citation type="submission" date="2016-02" db="EMBL/GenBank/DDBJ databases">
        <title>Corynebacterium glutamicum N24 whole genome sequencing project.</title>
        <authorList>
            <person name="Matsutani M."/>
            <person name="Nangtapong N."/>
            <person name="Yakushi T."/>
            <person name="Matsushita K."/>
        </authorList>
    </citation>
    <scope>NUCLEOTIDE SEQUENCE [LARGE SCALE GENOMIC DNA]</scope>
    <source>
        <strain evidence="1 2">N24</strain>
    </source>
</reference>
<dbReference type="EMBL" id="AP017369">
    <property type="protein sequence ID" value="BAU97030.1"/>
    <property type="molecule type" value="Genomic_DNA"/>
</dbReference>
<protein>
    <submittedName>
        <fullName evidence="1">Uncharacterized protein</fullName>
    </submittedName>
</protein>
<name>A0A160PW12_9CORY</name>
<sequence>MESVDELLNLIHRGAATTVSMKLKVTRSPSTLHFEGGMRPTQLLKFVNPDGLTIDRSHGTLHVQQDGSDVIRGSGHTRWFFDENDIPYVVDVDDLRILGGVDTFINPLEVIQIMNLHSLDIRQITLGTIAERNTWIIPTAARLFNETAAQPQTIEIDAETGVILARENKQQRIEAQAVEYPTDLPNPVWTGSAISWPLKDPSIDFPDPLPHSISELPPQSDNPRHLRVSISLDAVEGAFPRYRIGDSIRISLVFARDTPFMSGLETTRRAWIQPATEMDIHDTWPIILTGDGWTALSHSDKPIRHEAELKGWFFHSLFGGEMPLNDLKIERIYGGLGTFDSGATRWQELTDTDDAYTENGSWLLEVIVDATLDGAVPPQLQPQQFEASITHIVDEQLWVLGQMLPVLRCWDLETGEYLGQTYVPISVSHSSRLQFSEGLIHDYESAWSLNPGVRMLAESQPWIEPVTELDVPAPWELQESFPDGLYSLTDGELSALGRSTPAGQLEICVISNDGSRILNAGRVEDMYFVQFWGMTVFLDSNFQVQSAQEHYLGAKRERWITQEGVAAKFTEEDEIIFLDQISGSEITRWKTPEGYFTEVRILSPTHFNILATPPAGTDYLKPVPSSVSVFRDGQWSDIIFEDVPVEI</sequence>
<gene>
    <name evidence="1" type="ORF">N24_2768</name>
</gene>
<accession>A0A160PW12</accession>
<evidence type="ECO:0000313" key="1">
    <source>
        <dbReference type="EMBL" id="BAU97030.1"/>
    </source>
</evidence>
<proteinExistence type="predicted"/>
<dbReference type="Proteomes" id="UP000218244">
    <property type="component" value="Chromosome"/>
</dbReference>
<evidence type="ECO:0000313" key="2">
    <source>
        <dbReference type="Proteomes" id="UP000218244"/>
    </source>
</evidence>